<dbReference type="STRING" id="29542.A6070_05490"/>
<dbReference type="GO" id="GO:0005524">
    <property type="term" value="F:ATP binding"/>
    <property type="evidence" value="ECO:0007669"/>
    <property type="project" value="InterPro"/>
</dbReference>
<dbReference type="PANTHER" id="PTHR34322:SF2">
    <property type="entry name" value="TRANSPOSASE IS200-LIKE DOMAIN-CONTAINING PROTEIN"/>
    <property type="match status" value="1"/>
</dbReference>
<accession>A0A1L3GI04</accession>
<dbReference type="KEGG" id="pace:A6070_05490"/>
<sequence>MNSLPASARLDISGLLQHVIVRGNERRPIFLDDQDRSFFLERFSVLLRETNTDCLAWALLTNHLHLLLRPRSGCLATFMRRLLTSYAVTFNLRHERSGHLFQNRYKSFVCEEENYFLELVRYVHLNPLRAGLVESLTELAAYPWCGHAVVLGHRMLPGQVCIEVLERFGQNVQEGRAGYTAFIADGLCQRAPDPEENKGLRRWLSKQVGQEENLAADARILGSEAFFQTVQPVAAVPLSKKIPLPELLMKVAETFKVSPELLSRRTRLTGVAETRAIFCYLAVGVMDCNGAEIARMLGMSRAGVSIAVRRGKILLQARPMLLNGLLN</sequence>
<gene>
    <name evidence="3" type="ORF">A7E75_11475</name>
</gene>
<dbReference type="GO" id="GO:0006275">
    <property type="term" value="P:regulation of DNA replication"/>
    <property type="evidence" value="ECO:0007669"/>
    <property type="project" value="InterPro"/>
</dbReference>
<evidence type="ECO:0000259" key="1">
    <source>
        <dbReference type="SMART" id="SM00760"/>
    </source>
</evidence>
<evidence type="ECO:0000313" key="3">
    <source>
        <dbReference type="EMBL" id="APG25567.1"/>
    </source>
</evidence>
<dbReference type="SMART" id="SM00760">
    <property type="entry name" value="Bac_DnaA_C"/>
    <property type="match status" value="1"/>
</dbReference>
<dbReference type="InterPro" id="IPR002686">
    <property type="entry name" value="Transposase_17"/>
</dbReference>
<reference evidence="3 4" key="1">
    <citation type="journal article" date="2017" name="Genome Announc.">
        <title>Complete Genome Sequences of Two Acetylene-Fermenting Pelobacter acetylenicus Strains.</title>
        <authorList>
            <person name="Sutton J.M."/>
            <person name="Baesman S.M."/>
            <person name="Fierst J.L."/>
            <person name="Poret-Peterson A.T."/>
            <person name="Oremland R.S."/>
            <person name="Dunlap D.S."/>
            <person name="Akob D.M."/>
        </authorList>
    </citation>
    <scope>NUCLEOTIDE SEQUENCE [LARGE SCALE GENOMIC DNA]</scope>
    <source>
        <strain evidence="3 4">DSM 3247</strain>
    </source>
</reference>
<dbReference type="PANTHER" id="PTHR34322">
    <property type="entry name" value="TRANSPOSASE, Y1_TNP DOMAIN-CONTAINING"/>
    <property type="match status" value="1"/>
</dbReference>
<dbReference type="OrthoDB" id="9800147at2"/>
<dbReference type="Pfam" id="PF01797">
    <property type="entry name" value="Y1_Tnp"/>
    <property type="match status" value="1"/>
</dbReference>
<dbReference type="AlphaFoldDB" id="A0A1L3GI04"/>
<dbReference type="Gene3D" id="1.10.1750.10">
    <property type="match status" value="1"/>
</dbReference>
<evidence type="ECO:0000259" key="2">
    <source>
        <dbReference type="SMART" id="SM01321"/>
    </source>
</evidence>
<dbReference type="SMART" id="SM01321">
    <property type="entry name" value="Y1_Tnp"/>
    <property type="match status" value="1"/>
</dbReference>
<evidence type="ECO:0008006" key="5">
    <source>
        <dbReference type="Google" id="ProtNLM"/>
    </source>
</evidence>
<dbReference type="GO" id="GO:0043565">
    <property type="term" value="F:sequence-specific DNA binding"/>
    <property type="evidence" value="ECO:0007669"/>
    <property type="project" value="InterPro"/>
</dbReference>
<evidence type="ECO:0000313" key="4">
    <source>
        <dbReference type="Proteomes" id="UP000182264"/>
    </source>
</evidence>
<dbReference type="GO" id="GO:0006313">
    <property type="term" value="P:DNA transposition"/>
    <property type="evidence" value="ECO:0007669"/>
    <property type="project" value="InterPro"/>
</dbReference>
<dbReference type="InterPro" id="IPR013159">
    <property type="entry name" value="DnaA_C"/>
</dbReference>
<dbReference type="Gene3D" id="3.30.70.1290">
    <property type="entry name" value="Transposase IS200-like"/>
    <property type="match status" value="1"/>
</dbReference>
<proteinExistence type="predicted"/>
<dbReference type="GO" id="GO:0006270">
    <property type="term" value="P:DNA replication initiation"/>
    <property type="evidence" value="ECO:0007669"/>
    <property type="project" value="InterPro"/>
</dbReference>
<dbReference type="SUPFAM" id="SSF143422">
    <property type="entry name" value="Transposase IS200-like"/>
    <property type="match status" value="1"/>
</dbReference>
<feature type="domain" description="Transposase IS200-like" evidence="2">
    <location>
        <begin position="12"/>
        <end position="126"/>
    </location>
</feature>
<feature type="domain" description="Chromosomal replication initiator DnaA C-terminal" evidence="1">
    <location>
        <begin position="243"/>
        <end position="311"/>
    </location>
</feature>
<protein>
    <recommendedName>
        <fullName evidence="5">Transposase IS200-like domain-containing protein</fullName>
    </recommendedName>
</protein>
<keyword evidence="4" id="KW-1185">Reference proteome</keyword>
<dbReference type="SUPFAM" id="SSF48295">
    <property type="entry name" value="TrpR-like"/>
    <property type="match status" value="1"/>
</dbReference>
<dbReference type="Proteomes" id="UP000182264">
    <property type="component" value="Chromosome"/>
</dbReference>
<name>A0A1L3GI04_SYNAC</name>
<dbReference type="GO" id="GO:0004803">
    <property type="term" value="F:transposase activity"/>
    <property type="evidence" value="ECO:0007669"/>
    <property type="project" value="InterPro"/>
</dbReference>
<organism evidence="3 4">
    <name type="scientific">Syntrophotalea acetylenica</name>
    <name type="common">Pelobacter acetylenicus</name>
    <dbReference type="NCBI Taxonomy" id="29542"/>
    <lineage>
        <taxon>Bacteria</taxon>
        <taxon>Pseudomonadati</taxon>
        <taxon>Thermodesulfobacteriota</taxon>
        <taxon>Desulfuromonadia</taxon>
        <taxon>Desulfuromonadales</taxon>
        <taxon>Syntrophotaleaceae</taxon>
        <taxon>Syntrophotalea</taxon>
    </lineage>
</organism>
<dbReference type="InterPro" id="IPR010921">
    <property type="entry name" value="Trp_repressor/repl_initiator"/>
</dbReference>
<dbReference type="InterPro" id="IPR036515">
    <property type="entry name" value="Transposase_17_sf"/>
</dbReference>
<dbReference type="EMBL" id="CP015518">
    <property type="protein sequence ID" value="APG25567.1"/>
    <property type="molecule type" value="Genomic_DNA"/>
</dbReference>